<dbReference type="Proteomes" id="UP000523146">
    <property type="component" value="Unassembled WGS sequence"/>
</dbReference>
<keyword evidence="15" id="KW-1185">Reference proteome</keyword>
<evidence type="ECO:0000256" key="8">
    <source>
        <dbReference type="ARBA" id="ARBA00022833"/>
    </source>
</evidence>
<reference evidence="14 15" key="1">
    <citation type="submission" date="2019-09" db="EMBL/GenBank/DDBJ databases">
        <title>Bird 10,000 Genomes (B10K) Project - Family phase.</title>
        <authorList>
            <person name="Zhang G."/>
        </authorList>
    </citation>
    <scope>NUCLEOTIDE SEQUENCE [LARGE SCALE GENOMIC DNA]</scope>
    <source>
        <strain evidence="14">B10K-DU-002-15</strain>
        <tissue evidence="14">Muscle</tissue>
    </source>
</reference>
<feature type="non-terminal residue" evidence="14">
    <location>
        <position position="123"/>
    </location>
</feature>
<evidence type="ECO:0000256" key="10">
    <source>
        <dbReference type="ARBA" id="ARBA00023306"/>
    </source>
</evidence>
<keyword evidence="8" id="KW-0862">Zinc</keyword>
<keyword evidence="10" id="KW-0131">Cell cycle</keyword>
<keyword evidence="11" id="KW-0137">Centromere</keyword>
<evidence type="ECO:0000256" key="9">
    <source>
        <dbReference type="ARBA" id="ARBA00023242"/>
    </source>
</evidence>
<organism evidence="14 15">
    <name type="scientific">Toxostoma redivivum</name>
    <name type="common">California thrasher</name>
    <dbReference type="NCBI Taxonomy" id="99882"/>
    <lineage>
        <taxon>Eukaryota</taxon>
        <taxon>Metazoa</taxon>
        <taxon>Chordata</taxon>
        <taxon>Craniata</taxon>
        <taxon>Vertebrata</taxon>
        <taxon>Euteleostomi</taxon>
        <taxon>Archelosauria</taxon>
        <taxon>Archosauria</taxon>
        <taxon>Dinosauria</taxon>
        <taxon>Saurischia</taxon>
        <taxon>Theropoda</taxon>
        <taxon>Coelurosauria</taxon>
        <taxon>Aves</taxon>
        <taxon>Neognathae</taxon>
        <taxon>Neoaves</taxon>
        <taxon>Telluraves</taxon>
        <taxon>Australaves</taxon>
        <taxon>Passeriformes</taxon>
        <taxon>Mimidae</taxon>
        <taxon>Toxostoma</taxon>
    </lineage>
</organism>
<evidence type="ECO:0000256" key="6">
    <source>
        <dbReference type="ARBA" id="ARBA00022723"/>
    </source>
</evidence>
<protein>
    <recommendedName>
        <fullName evidence="12">Protein yippee-like</fullName>
    </recommendedName>
</protein>
<dbReference type="GO" id="GO:0000785">
    <property type="term" value="C:chromatin"/>
    <property type="evidence" value="ECO:0007669"/>
    <property type="project" value="TreeGrafter"/>
</dbReference>
<keyword evidence="7" id="KW-0498">Mitosis</keyword>
<dbReference type="PANTHER" id="PTHR16431:SF3">
    <property type="entry name" value="PROTEIN MIS18-BETA"/>
    <property type="match status" value="1"/>
</dbReference>
<dbReference type="EMBL" id="VXBI01001826">
    <property type="protein sequence ID" value="NWS80957.1"/>
    <property type="molecule type" value="Genomic_DNA"/>
</dbReference>
<keyword evidence="9" id="KW-0539">Nucleus</keyword>
<comment type="subcellular location">
    <subcellularLocation>
        <location evidence="3">Chromosome</location>
        <location evidence="3">Centromere</location>
    </subcellularLocation>
    <subcellularLocation>
        <location evidence="2">Nucleus</location>
    </subcellularLocation>
</comment>
<feature type="domain" description="Mis18" evidence="13">
    <location>
        <begin position="4"/>
        <end position="103"/>
    </location>
</feature>
<dbReference type="GO" id="GO:0051301">
    <property type="term" value="P:cell division"/>
    <property type="evidence" value="ECO:0007669"/>
    <property type="project" value="UniProtKB-KW"/>
</dbReference>
<dbReference type="GO" id="GO:0007059">
    <property type="term" value="P:chromosome segregation"/>
    <property type="evidence" value="ECO:0007669"/>
    <property type="project" value="TreeGrafter"/>
</dbReference>
<proteinExistence type="inferred from homology"/>
<evidence type="ECO:0000259" key="13">
    <source>
        <dbReference type="PROSITE" id="PS51793"/>
    </source>
</evidence>
<accession>A0A7K5IGV2</accession>
<evidence type="ECO:0000256" key="11">
    <source>
        <dbReference type="ARBA" id="ARBA00023328"/>
    </source>
</evidence>
<dbReference type="InterPro" id="IPR004910">
    <property type="entry name" value="Yippee/Mis18/Cereblon"/>
</dbReference>
<evidence type="ECO:0000256" key="12">
    <source>
        <dbReference type="RuleBase" id="RU110713"/>
    </source>
</evidence>
<dbReference type="GO" id="GO:0046872">
    <property type="term" value="F:metal ion binding"/>
    <property type="evidence" value="ECO:0007669"/>
    <property type="project" value="UniProtKB-KW"/>
</dbReference>
<evidence type="ECO:0000256" key="5">
    <source>
        <dbReference type="ARBA" id="ARBA00022618"/>
    </source>
</evidence>
<dbReference type="AlphaFoldDB" id="A0A7K5IGV2"/>
<dbReference type="GO" id="GO:0034080">
    <property type="term" value="P:CENP-A containing chromatin assembly"/>
    <property type="evidence" value="ECO:0007669"/>
    <property type="project" value="TreeGrafter"/>
</dbReference>
<gene>
    <name evidence="14" type="primary">Oip5</name>
    <name evidence="14" type="ORF">TOXRED_R12071</name>
</gene>
<evidence type="ECO:0000313" key="14">
    <source>
        <dbReference type="EMBL" id="NWS80957.1"/>
    </source>
</evidence>
<evidence type="ECO:0000313" key="15">
    <source>
        <dbReference type="Proteomes" id="UP000523146"/>
    </source>
</evidence>
<evidence type="ECO:0000256" key="4">
    <source>
        <dbReference type="ARBA" id="ARBA00022454"/>
    </source>
</evidence>
<keyword evidence="5" id="KW-0132">Cell division</keyword>
<evidence type="ECO:0000256" key="7">
    <source>
        <dbReference type="ARBA" id="ARBA00022776"/>
    </source>
</evidence>
<dbReference type="InterPro" id="IPR034752">
    <property type="entry name" value="Mis18"/>
</dbReference>
<comment type="caution">
    <text evidence="14">The sequence shown here is derived from an EMBL/GenBank/DDBJ whole genome shotgun (WGS) entry which is preliminary data.</text>
</comment>
<dbReference type="GO" id="GO:0000775">
    <property type="term" value="C:chromosome, centromeric region"/>
    <property type="evidence" value="ECO:0007669"/>
    <property type="project" value="UniProtKB-SubCell"/>
</dbReference>
<dbReference type="Pfam" id="PF03226">
    <property type="entry name" value="Yippee-Mis18"/>
    <property type="match status" value="1"/>
</dbReference>
<sequence length="123" mass="13542">PEECAVFHCRGCWTVLGDSLQLCGQEPPGLSILVCFKVTNDVAWEDSLLIGLEGALLGCAYYLLSCRSCGLAVGFILHSSGSDLAYLRDLFCFFKDSIICYLLKNQRIIEASKVNFPPVTLKE</sequence>
<evidence type="ECO:0000256" key="3">
    <source>
        <dbReference type="ARBA" id="ARBA00004584"/>
    </source>
</evidence>
<dbReference type="PROSITE" id="PS51793">
    <property type="entry name" value="MIS18"/>
    <property type="match status" value="1"/>
</dbReference>
<feature type="non-terminal residue" evidence="14">
    <location>
        <position position="1"/>
    </location>
</feature>
<dbReference type="PANTHER" id="PTHR16431">
    <property type="entry name" value="NEUROGENIC PROTEIN MASTERMIND"/>
    <property type="match status" value="1"/>
</dbReference>
<keyword evidence="6" id="KW-0479">Metal-binding</keyword>
<dbReference type="GO" id="GO:0005634">
    <property type="term" value="C:nucleus"/>
    <property type="evidence" value="ECO:0007669"/>
    <property type="project" value="UniProtKB-SubCell"/>
</dbReference>
<comment type="similarity">
    <text evidence="12">Belongs to the yippee family.</text>
</comment>
<evidence type="ECO:0000256" key="1">
    <source>
        <dbReference type="ARBA" id="ARBA00003694"/>
    </source>
</evidence>
<name>A0A7K5IGV2_TOXRE</name>
<evidence type="ECO:0000256" key="2">
    <source>
        <dbReference type="ARBA" id="ARBA00004123"/>
    </source>
</evidence>
<comment type="function">
    <text evidence="1">Required for recruitment of CENPA to centromeres and normal chromosome segregation during mitosis.</text>
</comment>
<keyword evidence="4" id="KW-0158">Chromosome</keyword>